<dbReference type="Proteomes" id="UP001054837">
    <property type="component" value="Unassembled WGS sequence"/>
</dbReference>
<reference evidence="1 2" key="1">
    <citation type="submission" date="2021-06" db="EMBL/GenBank/DDBJ databases">
        <title>Caerostris darwini draft genome.</title>
        <authorList>
            <person name="Kono N."/>
            <person name="Arakawa K."/>
        </authorList>
    </citation>
    <scope>NUCLEOTIDE SEQUENCE [LARGE SCALE GENOMIC DNA]</scope>
</reference>
<evidence type="ECO:0000313" key="2">
    <source>
        <dbReference type="Proteomes" id="UP001054837"/>
    </source>
</evidence>
<gene>
    <name evidence="1" type="ORF">CDAR_535911</name>
</gene>
<dbReference type="EMBL" id="BPLQ01004902">
    <property type="protein sequence ID" value="GIY11406.1"/>
    <property type="molecule type" value="Genomic_DNA"/>
</dbReference>
<sequence>MSEHPNHSSPPSLIVFTFSFPSPPPYTPALFRDETCTPLSHLSRARALMDALPLNCPRGPNTTMRNINRCSLFRLSLSSEQEHPLF</sequence>
<proteinExistence type="predicted"/>
<accession>A0AAV4QSV3</accession>
<keyword evidence="2" id="KW-1185">Reference proteome</keyword>
<organism evidence="1 2">
    <name type="scientific">Caerostris darwini</name>
    <dbReference type="NCBI Taxonomy" id="1538125"/>
    <lineage>
        <taxon>Eukaryota</taxon>
        <taxon>Metazoa</taxon>
        <taxon>Ecdysozoa</taxon>
        <taxon>Arthropoda</taxon>
        <taxon>Chelicerata</taxon>
        <taxon>Arachnida</taxon>
        <taxon>Araneae</taxon>
        <taxon>Araneomorphae</taxon>
        <taxon>Entelegynae</taxon>
        <taxon>Araneoidea</taxon>
        <taxon>Araneidae</taxon>
        <taxon>Caerostris</taxon>
    </lineage>
</organism>
<protein>
    <submittedName>
        <fullName evidence="1">Uncharacterized protein</fullName>
    </submittedName>
</protein>
<evidence type="ECO:0000313" key="1">
    <source>
        <dbReference type="EMBL" id="GIY11406.1"/>
    </source>
</evidence>
<dbReference type="AlphaFoldDB" id="A0AAV4QSV3"/>
<comment type="caution">
    <text evidence="1">The sequence shown here is derived from an EMBL/GenBank/DDBJ whole genome shotgun (WGS) entry which is preliminary data.</text>
</comment>
<name>A0AAV4QSV3_9ARAC</name>